<evidence type="ECO:0000313" key="3">
    <source>
        <dbReference type="Proteomes" id="UP000502415"/>
    </source>
</evidence>
<dbReference type="AlphaFoldDB" id="A0A7Z2VYU8"/>
<sequence length="491" mass="50598">MTIHAPHQPRAPMRVRGQDGSFAVLFVSILSLLIACCAFAMDVGPLYNRKVELQGIARAAALAASGKLNGTTAGLAAARAAARAAAERLVYRYKLPVAWSDGALSFASAPDRYGSWIPSTQTAAPTALYYARVDTAALGPGTGDVTNVFMSIASATLSRASLADSAIAGRIDIDVTPLAVCAMSPQAAAPRANPGAPADELVEYGFRRGVSYDLMQLNPDGDKPVRFLVNPYVLPGTDKTASLDPSTNGPLLCAGNMWMPRLAGGTIQVSSLPANGPLNSIYMHLNSRFDQYTSYLCTPNGGPPDFNVKAYAHNAAGGTPWMLPAIGNLAAQTTQVRGRLETIADLPAPPAGTTAAAYGPLWAYAGAASHAPLQPGAAGAAFGPGDWPALYPSGPTASGYPTAAAAPYHATSGPTYAAPGGAHLEMATAQRRVLNIPLLACPVSAGANVKATPLAVGRFFMTVPADSNRLVAEFAGVLPLSSLIGKVELFP</sequence>
<keyword evidence="3" id="KW-1185">Reference proteome</keyword>
<accession>A0A7Z2VYU8</accession>
<reference evidence="2 3" key="1">
    <citation type="submission" date="2020-04" db="EMBL/GenBank/DDBJ databases">
        <title>Genome sequencing of novel species.</title>
        <authorList>
            <person name="Heo J."/>
            <person name="Kim S.-J."/>
            <person name="Kim J.-S."/>
            <person name="Hong S.-B."/>
            <person name="Kwon S.-W."/>
        </authorList>
    </citation>
    <scope>NUCLEOTIDE SEQUENCE [LARGE SCALE GENOMIC DNA]</scope>
    <source>
        <strain evidence="2 3">GN2-R2</strain>
    </source>
</reference>
<keyword evidence="1" id="KW-0812">Transmembrane</keyword>
<dbReference type="KEGG" id="mfy:HH212_17520"/>
<keyword evidence="1" id="KW-0472">Membrane</keyword>
<dbReference type="Proteomes" id="UP000502415">
    <property type="component" value="Chromosome"/>
</dbReference>
<dbReference type="RefSeq" id="WP_170203644.1">
    <property type="nucleotide sequence ID" value="NZ_CP051685.1"/>
</dbReference>
<organism evidence="2 3">
    <name type="scientific">Massilia forsythiae</name>
    <dbReference type="NCBI Taxonomy" id="2728020"/>
    <lineage>
        <taxon>Bacteria</taxon>
        <taxon>Pseudomonadati</taxon>
        <taxon>Pseudomonadota</taxon>
        <taxon>Betaproteobacteria</taxon>
        <taxon>Burkholderiales</taxon>
        <taxon>Oxalobacteraceae</taxon>
        <taxon>Telluria group</taxon>
        <taxon>Massilia</taxon>
    </lineage>
</organism>
<dbReference type="EMBL" id="CP051685">
    <property type="protein sequence ID" value="QJE01605.1"/>
    <property type="molecule type" value="Genomic_DNA"/>
</dbReference>
<evidence type="ECO:0000256" key="1">
    <source>
        <dbReference type="SAM" id="Phobius"/>
    </source>
</evidence>
<name>A0A7Z2VYU8_9BURK</name>
<evidence type="ECO:0000313" key="2">
    <source>
        <dbReference type="EMBL" id="QJE01605.1"/>
    </source>
</evidence>
<keyword evidence="1" id="KW-1133">Transmembrane helix</keyword>
<proteinExistence type="predicted"/>
<gene>
    <name evidence="2" type="ORF">HH212_17520</name>
</gene>
<protein>
    <submittedName>
        <fullName evidence="2">Pilus assembly protein TadE</fullName>
    </submittedName>
</protein>
<feature type="transmembrane region" description="Helical" evidence="1">
    <location>
        <begin position="21"/>
        <end position="41"/>
    </location>
</feature>